<gene>
    <name evidence="2" type="ORF">HRI_003592200</name>
</gene>
<proteinExistence type="predicted"/>
<evidence type="ECO:0000313" key="2">
    <source>
        <dbReference type="EMBL" id="GMI99229.1"/>
    </source>
</evidence>
<dbReference type="OrthoDB" id="772197at2759"/>
<accession>A0A9W7MGJ3</accession>
<dbReference type="PANTHER" id="PTHR46741">
    <property type="entry name" value="OS09G0413600 PROTEIN"/>
    <property type="match status" value="1"/>
</dbReference>
<feature type="region of interest" description="Disordered" evidence="1">
    <location>
        <begin position="45"/>
        <end position="74"/>
    </location>
</feature>
<reference evidence="2" key="1">
    <citation type="submission" date="2023-05" db="EMBL/GenBank/DDBJ databases">
        <title>Genome and transcriptome analyses reveal genes involved in the formation of fine ridges on petal epidermal cells in Hibiscus trionum.</title>
        <authorList>
            <person name="Koshimizu S."/>
            <person name="Masuda S."/>
            <person name="Ishii T."/>
            <person name="Shirasu K."/>
            <person name="Hoshino A."/>
            <person name="Arita M."/>
        </authorList>
    </citation>
    <scope>NUCLEOTIDE SEQUENCE</scope>
    <source>
        <strain evidence="2">Hamamatsu line</strain>
    </source>
</reference>
<evidence type="ECO:0008006" key="4">
    <source>
        <dbReference type="Google" id="ProtNLM"/>
    </source>
</evidence>
<keyword evidence="3" id="KW-1185">Reference proteome</keyword>
<dbReference type="Pfam" id="PF07891">
    <property type="entry name" value="DUF1666"/>
    <property type="match status" value="1"/>
</dbReference>
<feature type="compositionally biased region" description="Acidic residues" evidence="1">
    <location>
        <begin position="57"/>
        <end position="70"/>
    </location>
</feature>
<evidence type="ECO:0000313" key="3">
    <source>
        <dbReference type="Proteomes" id="UP001165190"/>
    </source>
</evidence>
<comment type="caution">
    <text evidence="2">The sequence shown here is derived from an EMBL/GenBank/DDBJ whole genome shotgun (WGS) entry which is preliminary data.</text>
</comment>
<dbReference type="EMBL" id="BSYR01000034">
    <property type="protein sequence ID" value="GMI99229.1"/>
    <property type="molecule type" value="Genomic_DNA"/>
</dbReference>
<dbReference type="PANTHER" id="PTHR46741:SF2">
    <property type="entry name" value="RIBOSOMAL PROTEIN L34AE"/>
    <property type="match status" value="1"/>
</dbReference>
<protein>
    <recommendedName>
        <fullName evidence="4">Ribosomal protein L34Ae</fullName>
    </recommendedName>
</protein>
<sequence length="605" mass="71203">MSCFNAFLFRKMFNLCGFFWVFISALFEFLSKVFSRTQRYNEVSQSNNQIEEKTKEDEDEDEEEEEEGEVFDEKTESPTFVFKFQFQTQTFEEFSNEFRGDEKNHCAVGLESDPSIITPTPNKYEFNPGNDFSCIMENPKDSSFRVKELYADSSNGLFPEQDFRDQNMKHEAVVVEETMENQEQVEETVGFDDEGFNNGSGDGSANAEDSISNDLETLWEHQHLIEQLKMELKKVRATGLPTIMEESESPKIMDDLKPWKIDEKFQHVDRMSELHKFYKSYRERMRKFDILNYQKMYAIGFLQSKDPLQSISPHKSSTSPPITSLLHQNLRLQRRKKSDSDPTAKFINELNGDLEMVYVGQLCLSWEILHWQYEKAIEIWETDPYGLRRFNEVACEFQQFQVLMQRFLENEPFEGPRVQNYVKNRCVLRNLLQVPVIREDSMKDKKRKGRRKGRDDDDDDAITSDMLVEIMEESIRIFWRFIRADKDANVVIKNSRKGTQVEPLEPADLELLAEVQTSLQKKDRKLKDILRSGNCILRKLKKNQEDNSDQVLYFFSQVDLKLVARVLNMSKVTKDQLLWCHNKLSKISFVHRKINVEPSFLLFPC</sequence>
<dbReference type="InterPro" id="IPR012870">
    <property type="entry name" value="DUF1666"/>
</dbReference>
<organism evidence="2 3">
    <name type="scientific">Hibiscus trionum</name>
    <name type="common">Flower of an hour</name>
    <dbReference type="NCBI Taxonomy" id="183268"/>
    <lineage>
        <taxon>Eukaryota</taxon>
        <taxon>Viridiplantae</taxon>
        <taxon>Streptophyta</taxon>
        <taxon>Embryophyta</taxon>
        <taxon>Tracheophyta</taxon>
        <taxon>Spermatophyta</taxon>
        <taxon>Magnoliopsida</taxon>
        <taxon>eudicotyledons</taxon>
        <taxon>Gunneridae</taxon>
        <taxon>Pentapetalae</taxon>
        <taxon>rosids</taxon>
        <taxon>malvids</taxon>
        <taxon>Malvales</taxon>
        <taxon>Malvaceae</taxon>
        <taxon>Malvoideae</taxon>
        <taxon>Hibiscus</taxon>
    </lineage>
</organism>
<dbReference type="AlphaFoldDB" id="A0A9W7MGJ3"/>
<evidence type="ECO:0000256" key="1">
    <source>
        <dbReference type="SAM" id="MobiDB-lite"/>
    </source>
</evidence>
<name>A0A9W7MGJ3_HIBTR</name>
<dbReference type="Proteomes" id="UP001165190">
    <property type="component" value="Unassembled WGS sequence"/>
</dbReference>